<proteinExistence type="predicted"/>
<reference evidence="2" key="2">
    <citation type="submission" date="2020-10" db="EMBL/GenBank/DDBJ databases">
        <authorList>
            <person name="Cooper E.A."/>
            <person name="Brenton Z.W."/>
            <person name="Flinn B.S."/>
            <person name="Jenkins J."/>
            <person name="Shu S."/>
            <person name="Flowers D."/>
            <person name="Luo F."/>
            <person name="Wang Y."/>
            <person name="Xia P."/>
            <person name="Barry K."/>
            <person name="Daum C."/>
            <person name="Lipzen A."/>
            <person name="Yoshinaga Y."/>
            <person name="Schmutz J."/>
            <person name="Saski C."/>
            <person name="Vermerris W."/>
            <person name="Kresovich S."/>
        </authorList>
    </citation>
    <scope>NUCLEOTIDE SEQUENCE</scope>
</reference>
<gene>
    <name evidence="2" type="ORF">BDA96_05G088200</name>
</gene>
<evidence type="ECO:0000256" key="1">
    <source>
        <dbReference type="SAM" id="Phobius"/>
    </source>
</evidence>
<protein>
    <submittedName>
        <fullName evidence="2">Uncharacterized protein</fullName>
    </submittedName>
</protein>
<keyword evidence="1" id="KW-0812">Transmembrane</keyword>
<evidence type="ECO:0000313" key="3">
    <source>
        <dbReference type="Proteomes" id="UP000807115"/>
    </source>
</evidence>
<dbReference type="AlphaFoldDB" id="A0A921UG56"/>
<organism evidence="2 3">
    <name type="scientific">Sorghum bicolor</name>
    <name type="common">Sorghum</name>
    <name type="synonym">Sorghum vulgare</name>
    <dbReference type="NCBI Taxonomy" id="4558"/>
    <lineage>
        <taxon>Eukaryota</taxon>
        <taxon>Viridiplantae</taxon>
        <taxon>Streptophyta</taxon>
        <taxon>Embryophyta</taxon>
        <taxon>Tracheophyta</taxon>
        <taxon>Spermatophyta</taxon>
        <taxon>Magnoliopsida</taxon>
        <taxon>Liliopsida</taxon>
        <taxon>Poales</taxon>
        <taxon>Poaceae</taxon>
        <taxon>PACMAD clade</taxon>
        <taxon>Panicoideae</taxon>
        <taxon>Andropogonodae</taxon>
        <taxon>Andropogoneae</taxon>
        <taxon>Sorghinae</taxon>
        <taxon>Sorghum</taxon>
    </lineage>
</organism>
<evidence type="ECO:0000313" key="2">
    <source>
        <dbReference type="EMBL" id="KAG0529316.1"/>
    </source>
</evidence>
<dbReference type="Proteomes" id="UP000807115">
    <property type="component" value="Chromosome 5"/>
</dbReference>
<dbReference type="EMBL" id="CM027684">
    <property type="protein sequence ID" value="KAG0529316.1"/>
    <property type="molecule type" value="Genomic_DNA"/>
</dbReference>
<name>A0A921UG56_SORBI</name>
<comment type="caution">
    <text evidence="2">The sequence shown here is derived from an EMBL/GenBank/DDBJ whole genome shotgun (WGS) entry which is preliminary data.</text>
</comment>
<keyword evidence="1" id="KW-0472">Membrane</keyword>
<accession>A0A921UG56</accession>
<reference evidence="2" key="1">
    <citation type="journal article" date="2019" name="BMC Genomics">
        <title>A new reference genome for Sorghum bicolor reveals high levels of sequence similarity between sweet and grain genotypes: implications for the genetics of sugar metabolism.</title>
        <authorList>
            <person name="Cooper E.A."/>
            <person name="Brenton Z.W."/>
            <person name="Flinn B.S."/>
            <person name="Jenkins J."/>
            <person name="Shu S."/>
            <person name="Flowers D."/>
            <person name="Luo F."/>
            <person name="Wang Y."/>
            <person name="Xia P."/>
            <person name="Barry K."/>
            <person name="Daum C."/>
            <person name="Lipzen A."/>
            <person name="Yoshinaga Y."/>
            <person name="Schmutz J."/>
            <person name="Saski C."/>
            <person name="Vermerris W."/>
            <person name="Kresovich S."/>
        </authorList>
    </citation>
    <scope>NUCLEOTIDE SEQUENCE</scope>
</reference>
<feature type="transmembrane region" description="Helical" evidence="1">
    <location>
        <begin position="90"/>
        <end position="110"/>
    </location>
</feature>
<sequence length="125" mass="13946">MVRRVPQYLVLPRSSSSADLTLARARSTRPNRRYTCDCRIVLIFGEMPLELGSSASMWSLAIRLAAGQSMLQHQGISATLRLGLFDMNVVYIYIIISCCLFLLCGATIGIHRYNPPTYGLSDSWS</sequence>
<keyword evidence="1" id="KW-1133">Transmembrane helix</keyword>